<evidence type="ECO:0000259" key="4">
    <source>
        <dbReference type="PROSITE" id="PS50893"/>
    </source>
</evidence>
<comment type="caution">
    <text evidence="5">The sequence shown here is derived from an EMBL/GenBank/DDBJ whole genome shotgun (WGS) entry which is preliminary data.</text>
</comment>
<keyword evidence="1" id="KW-0813">Transport</keyword>
<gene>
    <name evidence="5" type="ORF">SE15_06690</name>
</gene>
<keyword evidence="3" id="KW-0067">ATP-binding</keyword>
<name>A0A0P6XVX2_9CHLR</name>
<dbReference type="PANTHER" id="PTHR42788:SF13">
    <property type="entry name" value="ALIPHATIC SULFONATES IMPORT ATP-BINDING PROTEIN SSUB"/>
    <property type="match status" value="1"/>
</dbReference>
<dbReference type="CDD" id="cd03293">
    <property type="entry name" value="ABC_NrtD_SsuB_transporters"/>
    <property type="match status" value="1"/>
</dbReference>
<evidence type="ECO:0000256" key="1">
    <source>
        <dbReference type="ARBA" id="ARBA00022448"/>
    </source>
</evidence>
<evidence type="ECO:0000256" key="3">
    <source>
        <dbReference type="ARBA" id="ARBA00022840"/>
    </source>
</evidence>
<feature type="domain" description="ABC transporter" evidence="4">
    <location>
        <begin position="9"/>
        <end position="236"/>
    </location>
</feature>
<proteinExistence type="predicted"/>
<dbReference type="Proteomes" id="UP000050544">
    <property type="component" value="Unassembled WGS sequence"/>
</dbReference>
<protein>
    <submittedName>
        <fullName evidence="5">ABC transporter</fullName>
    </submittedName>
</protein>
<dbReference type="Pfam" id="PF00005">
    <property type="entry name" value="ABC_tran"/>
    <property type="match status" value="1"/>
</dbReference>
<dbReference type="RefSeq" id="WP_054521345.1">
    <property type="nucleotide sequence ID" value="NZ_LGKO01000003.1"/>
</dbReference>
<dbReference type="OrthoDB" id="9784450at2"/>
<dbReference type="InterPro" id="IPR017871">
    <property type="entry name" value="ABC_transporter-like_CS"/>
</dbReference>
<dbReference type="PROSITE" id="PS00211">
    <property type="entry name" value="ABC_TRANSPORTER_1"/>
    <property type="match status" value="1"/>
</dbReference>
<dbReference type="GO" id="GO:0016887">
    <property type="term" value="F:ATP hydrolysis activity"/>
    <property type="evidence" value="ECO:0007669"/>
    <property type="project" value="InterPro"/>
</dbReference>
<dbReference type="Gene3D" id="3.40.50.300">
    <property type="entry name" value="P-loop containing nucleotide triphosphate hydrolases"/>
    <property type="match status" value="1"/>
</dbReference>
<dbReference type="STRING" id="869279.SE15_06690"/>
<dbReference type="InterPro" id="IPR003593">
    <property type="entry name" value="AAA+_ATPase"/>
</dbReference>
<evidence type="ECO:0000313" key="5">
    <source>
        <dbReference type="EMBL" id="KPL83368.1"/>
    </source>
</evidence>
<dbReference type="GO" id="GO:0005524">
    <property type="term" value="F:ATP binding"/>
    <property type="evidence" value="ECO:0007669"/>
    <property type="project" value="UniProtKB-KW"/>
</dbReference>
<sequence>MSVETTPALDVIHLSVNFENGSGELQALEDVTFRVWPQEFVCLLGPSGSGKSTLLRVLAGLVPPTQGEIRFAGGRTPRIGYVFQQANLMPWRTVLENIMLPLELQGVPPDEARRQAQAWVERVGLNGFESAWPRDLSGGMAQRVAIARALIHDPDLLLLDEPFGALDALTRERMGAELLALWQAQRKTVLMVTHSISEALLLADRVLVFTPRPGQVSLDMPVPLPRPRSEELRYTMEFIHLARQLRQAIG</sequence>
<dbReference type="PANTHER" id="PTHR42788">
    <property type="entry name" value="TAURINE IMPORT ATP-BINDING PROTEIN-RELATED"/>
    <property type="match status" value="1"/>
</dbReference>
<dbReference type="InterPro" id="IPR050166">
    <property type="entry name" value="ABC_transporter_ATP-bind"/>
</dbReference>
<dbReference type="InterPro" id="IPR027417">
    <property type="entry name" value="P-loop_NTPase"/>
</dbReference>
<dbReference type="PROSITE" id="PS50893">
    <property type="entry name" value="ABC_TRANSPORTER_2"/>
    <property type="match status" value="1"/>
</dbReference>
<accession>A0A0P6XVX2</accession>
<dbReference type="EMBL" id="LGKO01000003">
    <property type="protein sequence ID" value="KPL83368.1"/>
    <property type="molecule type" value="Genomic_DNA"/>
</dbReference>
<dbReference type="InterPro" id="IPR003439">
    <property type="entry name" value="ABC_transporter-like_ATP-bd"/>
</dbReference>
<dbReference type="SUPFAM" id="SSF52540">
    <property type="entry name" value="P-loop containing nucleoside triphosphate hydrolases"/>
    <property type="match status" value="1"/>
</dbReference>
<dbReference type="SMART" id="SM00382">
    <property type="entry name" value="AAA"/>
    <property type="match status" value="1"/>
</dbReference>
<keyword evidence="2" id="KW-0547">Nucleotide-binding</keyword>
<dbReference type="AlphaFoldDB" id="A0A0P6XVX2"/>
<organism evidence="5 6">
    <name type="scientific">Thermanaerothrix daxensis</name>
    <dbReference type="NCBI Taxonomy" id="869279"/>
    <lineage>
        <taxon>Bacteria</taxon>
        <taxon>Bacillati</taxon>
        <taxon>Chloroflexota</taxon>
        <taxon>Anaerolineae</taxon>
        <taxon>Anaerolineales</taxon>
        <taxon>Anaerolineaceae</taxon>
        <taxon>Thermanaerothrix</taxon>
    </lineage>
</organism>
<keyword evidence="6" id="KW-1185">Reference proteome</keyword>
<evidence type="ECO:0000313" key="6">
    <source>
        <dbReference type="Proteomes" id="UP000050544"/>
    </source>
</evidence>
<evidence type="ECO:0000256" key="2">
    <source>
        <dbReference type="ARBA" id="ARBA00022741"/>
    </source>
</evidence>
<reference evidence="5 6" key="1">
    <citation type="submission" date="2015-07" db="EMBL/GenBank/DDBJ databases">
        <title>Whole genome sequence of Thermanaerothrix daxensis DSM 23592.</title>
        <authorList>
            <person name="Hemp J."/>
            <person name="Ward L.M."/>
            <person name="Pace L.A."/>
            <person name="Fischer W.W."/>
        </authorList>
    </citation>
    <scope>NUCLEOTIDE SEQUENCE [LARGE SCALE GENOMIC DNA]</scope>
    <source>
        <strain evidence="5 6">GNS-1</strain>
    </source>
</reference>